<feature type="region of interest" description="Disordered" evidence="1">
    <location>
        <begin position="678"/>
        <end position="709"/>
    </location>
</feature>
<evidence type="ECO:0000256" key="1">
    <source>
        <dbReference type="SAM" id="MobiDB-lite"/>
    </source>
</evidence>
<dbReference type="Proteomes" id="UP000649617">
    <property type="component" value="Unassembled WGS sequence"/>
</dbReference>
<feature type="region of interest" description="Disordered" evidence="1">
    <location>
        <begin position="733"/>
        <end position="808"/>
    </location>
</feature>
<keyword evidence="3" id="KW-1185">Reference proteome</keyword>
<dbReference type="GO" id="GO:0005759">
    <property type="term" value="C:mitochondrial matrix"/>
    <property type="evidence" value="ECO:0007669"/>
    <property type="project" value="TreeGrafter"/>
</dbReference>
<dbReference type="InterPro" id="IPR042203">
    <property type="entry name" value="Leu/Phe-tRNA_Trfase_C"/>
</dbReference>
<dbReference type="PANTHER" id="PTHR21228:SF40">
    <property type="entry name" value="LD45607P"/>
    <property type="match status" value="1"/>
</dbReference>
<dbReference type="GO" id="GO:0000963">
    <property type="term" value="P:mitochondrial RNA processing"/>
    <property type="evidence" value="ECO:0007669"/>
    <property type="project" value="TreeGrafter"/>
</dbReference>
<evidence type="ECO:0000313" key="2">
    <source>
        <dbReference type="EMBL" id="CAE7398492.1"/>
    </source>
</evidence>
<comment type="caution">
    <text evidence="2">The sequence shown here is derived from an EMBL/GenBank/DDBJ whole genome shotgun (WGS) entry which is preliminary data.</text>
</comment>
<dbReference type="PANTHER" id="PTHR21228">
    <property type="entry name" value="FAST LEU-RICH DOMAIN-CONTAINING"/>
    <property type="match status" value="1"/>
</dbReference>
<reference evidence="2" key="1">
    <citation type="submission" date="2021-02" db="EMBL/GenBank/DDBJ databases">
        <authorList>
            <person name="Dougan E. K."/>
            <person name="Rhodes N."/>
            <person name="Thang M."/>
            <person name="Chan C."/>
        </authorList>
    </citation>
    <scope>NUCLEOTIDE SEQUENCE</scope>
</reference>
<proteinExistence type="predicted"/>
<feature type="compositionally biased region" description="Polar residues" evidence="1">
    <location>
        <begin position="681"/>
        <end position="693"/>
    </location>
</feature>
<gene>
    <name evidence="2" type="ORF">SPIL2461_LOCUS9817</name>
</gene>
<dbReference type="AlphaFoldDB" id="A0A812QQ41"/>
<feature type="compositionally biased region" description="Basic and acidic residues" evidence="1">
    <location>
        <begin position="741"/>
        <end position="775"/>
    </location>
</feature>
<dbReference type="GO" id="GO:0044528">
    <property type="term" value="P:regulation of mitochondrial mRNA stability"/>
    <property type="evidence" value="ECO:0007669"/>
    <property type="project" value="TreeGrafter"/>
</dbReference>
<name>A0A812QQ41_SYMPI</name>
<dbReference type="OrthoDB" id="419584at2759"/>
<dbReference type="Gene3D" id="3.40.630.70">
    <property type="entry name" value="Leucyl/phenylalanyl-tRNA-protein transferase, C-terminal domain"/>
    <property type="match status" value="1"/>
</dbReference>
<organism evidence="2 3">
    <name type="scientific">Symbiodinium pilosum</name>
    <name type="common">Dinoflagellate</name>
    <dbReference type="NCBI Taxonomy" id="2952"/>
    <lineage>
        <taxon>Eukaryota</taxon>
        <taxon>Sar</taxon>
        <taxon>Alveolata</taxon>
        <taxon>Dinophyceae</taxon>
        <taxon>Suessiales</taxon>
        <taxon>Symbiodiniaceae</taxon>
        <taxon>Symbiodinium</taxon>
    </lineage>
</organism>
<dbReference type="InterPro" id="IPR050870">
    <property type="entry name" value="FAST_kinase"/>
</dbReference>
<protein>
    <submittedName>
        <fullName evidence="2">Uncharacterized protein</fullName>
    </submittedName>
</protein>
<dbReference type="GO" id="GO:0035770">
    <property type="term" value="C:ribonucleoprotein granule"/>
    <property type="evidence" value="ECO:0007669"/>
    <property type="project" value="TreeGrafter"/>
</dbReference>
<dbReference type="GO" id="GO:0003723">
    <property type="term" value="F:RNA binding"/>
    <property type="evidence" value="ECO:0007669"/>
    <property type="project" value="TreeGrafter"/>
</dbReference>
<evidence type="ECO:0000313" key="3">
    <source>
        <dbReference type="Proteomes" id="UP000649617"/>
    </source>
</evidence>
<dbReference type="EMBL" id="CAJNIZ010017446">
    <property type="protein sequence ID" value="CAE7398492.1"/>
    <property type="molecule type" value="Genomic_DNA"/>
</dbReference>
<feature type="compositionally biased region" description="Basic and acidic residues" evidence="1">
    <location>
        <begin position="785"/>
        <end position="808"/>
    </location>
</feature>
<sequence length="1242" mass="136652">MTRPDLGLGLAERGLPALRRQFPHVEADALNLFIETSDPKEGLAAESLAALAEMEREAAAGKEDQFGHLPVRGCRVARVEGCGALQVVFEGGDSPPHVGTVLSIAGFSELAKGKEEALRAGLVLPTGEVLSLQTGNEMTSFLLEEFGMHELRLCSGDGEVDRCWFMVSSPLGEYGEALDLFNDAYDWAWDGTWTSDLEDSVLNLLVALDERFEAVASGSGGFMAQSLMASLSSPKKRMEKHLSKALELQDPLALGRAVACIRAFILAQSLMDMFAPLAGQAQGQDLHGSAFYDSIKAFERARLEAASTAKREEVQQALRRLVLAADAHVADLYSCGKGQDFIKRWSGGLRSEISAMLEGASMHPLPFQQMRGGGGGYVADMMASMAESFNGTSGLGRPETTEAMTTLPPQASFSLAESKVTRWTESLVDEQICVGSPMMPCEIHAREPGVQSVLAALHSTLSLGLGYVSSQGDGSESSKLVALLDRVRASLPLHAQQDFLREKKRRDRLKDVCRVLRAARKKGQRLKLCVNVNFTKALNALREHHEDSWVSQALESVWDLMQQMKRVFAFELWLHEDGQEPQLVAADFGHAHTFGRAYYVATRFFDRKHRTLQPGFLLAYAEAECLRRAGFELWDLGGADHSPMMQYKPQVALEMHRSEYLLRLREIARAEYAAVAEDRGSSTPSYSESQQKPLTDLAAAPPPGGERVPVGVVFEDLSEDDLWGALALKAESTVSKPRAPKAAETKTKKPKKQADGKEALEGKEKPGKPHRESEAKNGTSIKLANNEEKAEKTPVYDRPTRPTQPAKDDAKQQFLAAFQKLVSEGLSETEAVFAIQPVMFFTGVADGAVHRLLQWMAVCHVVQSLDAAVRNGDGWFSMIAGDLMDQILLEVITKVSDFTTQNLANTAWAYAKLGLWNERLMQTLSHAIVRKVQDFDAQGLANVAWSYAVLGFRSSRLSDALLAAALEKIELDEFGPQELANLAFSFDVTGDDDRLHSFLEAAVPRFLSICGFSDAAASTELANIVARHRLRNEGAEKLDAGFRQRFFHPVLLALQKCATPEGDATEDDEKVVEELAQEVTAIGLTNFGFMYARQAMHKLGFRICDGNQRPEWVTEARALARSQLEEWRIPGTENIIAVISYELHYGGDVLQREPTVVSSGFAEGVHDEVKAMLRPVDARGWSCESYAERVALLELLEAARCRFGDESVPELTGWIRMYHSHHTSVPLELHVAPVRRECKGSA</sequence>
<accession>A0A812QQ41</accession>